<dbReference type="Proteomes" id="UP000554235">
    <property type="component" value="Unassembled WGS sequence"/>
</dbReference>
<dbReference type="InterPro" id="IPR013320">
    <property type="entry name" value="ConA-like_dom_sf"/>
</dbReference>
<dbReference type="PANTHER" id="PTHR42800">
    <property type="entry name" value="EXOINULINASE INUD (AFU_ORTHOLOGUE AFUA_5G00480)"/>
    <property type="match status" value="1"/>
</dbReference>
<sequence>MLQVASPLPLLKQDDRTFTNNVPAFPQPIMTVKNRVPRPQWHPSPTYHLKAPRGWINDPCAPGFDATTGTYHLSYQWNPNSCDWGDITWGHLTSSDGLHWKHNGTDPVLKPSKPYDSEGIFTGCFYPTGIQGEKGQLTVVYSSITSLPIHWTLPYTRDCAGLAVATSDDGGKTWHKSEHNPILRGEPEGLNVTGFRDPYLSECPALDKIRGVKSLYGFMSGGLVKGGPTVFLYAVAPTDLTKWTYLGPLVDAPTGFRPSGRWGGDFGVNWECVNYMTLSNGPDEYQFLLMGTEGGLKPGVKDTSGVWSLWMAGTLEDSTTGPKMKPSFSGILDHGCLYAPNSYEHPVTKNRIVWGWLKEDELTLTRRESKGWTGYLSLPRELFLYTTDNVTRALNTPLEDVGCIKATDNEWSRGKGKRVQTLGIRPLPDLQLLRQGEPTYWSNIDNKAKFGRLLETRSVSWEMEATINVSPNQERLGFWIRHNKDATHKTSVYFSPKNEEITVDRSKSSHEHDIKKDDVSGPFTLFYFDKDGTEELEKLRLRVFCDGDILEVFANDRFALSTMVYADTKECNGISWFAEGGGSSAPTFESIKIWENMSSVMED</sequence>
<evidence type="ECO:0000256" key="3">
    <source>
        <dbReference type="ARBA" id="ARBA00023295"/>
    </source>
</evidence>
<dbReference type="InterPro" id="IPR001362">
    <property type="entry name" value="Glyco_hydro_32"/>
</dbReference>
<dbReference type="SUPFAM" id="SSF49899">
    <property type="entry name" value="Concanavalin A-like lectins/glucanases"/>
    <property type="match status" value="1"/>
</dbReference>
<evidence type="ECO:0000259" key="6">
    <source>
        <dbReference type="Pfam" id="PF08244"/>
    </source>
</evidence>
<evidence type="ECO:0000313" key="8">
    <source>
        <dbReference type="Proteomes" id="UP000554235"/>
    </source>
</evidence>
<dbReference type="GO" id="GO:0005737">
    <property type="term" value="C:cytoplasm"/>
    <property type="evidence" value="ECO:0007669"/>
    <property type="project" value="TreeGrafter"/>
</dbReference>
<feature type="domain" description="Glycosyl hydrolase family 32 N-terminal" evidence="5">
    <location>
        <begin position="48"/>
        <end position="386"/>
    </location>
</feature>
<comment type="caution">
    <text evidence="7">The sequence shown here is derived from an EMBL/GenBank/DDBJ whole genome shotgun (WGS) entry which is preliminary data.</text>
</comment>
<evidence type="ECO:0000313" key="7">
    <source>
        <dbReference type="EMBL" id="KAF4469183.1"/>
    </source>
</evidence>
<evidence type="ECO:0000259" key="5">
    <source>
        <dbReference type="Pfam" id="PF00251"/>
    </source>
</evidence>
<name>A0A8H4LK95_9HYPO</name>
<keyword evidence="8" id="KW-1185">Reference proteome</keyword>
<evidence type="ECO:0000256" key="4">
    <source>
        <dbReference type="RuleBase" id="RU362110"/>
    </source>
</evidence>
<dbReference type="SMART" id="SM00640">
    <property type="entry name" value="Glyco_32"/>
    <property type="match status" value="1"/>
</dbReference>
<comment type="similarity">
    <text evidence="1 4">Belongs to the glycosyl hydrolase 32 family.</text>
</comment>
<dbReference type="SUPFAM" id="SSF75005">
    <property type="entry name" value="Arabinanase/levansucrase/invertase"/>
    <property type="match status" value="1"/>
</dbReference>
<dbReference type="InterPro" id="IPR013148">
    <property type="entry name" value="Glyco_hydro_32_N"/>
</dbReference>
<dbReference type="Gene3D" id="2.60.120.560">
    <property type="entry name" value="Exo-inulinase, domain 1"/>
    <property type="match status" value="1"/>
</dbReference>
<proteinExistence type="inferred from homology"/>
<reference evidence="7 8" key="1">
    <citation type="submission" date="2020-01" db="EMBL/GenBank/DDBJ databases">
        <title>Identification and distribution of gene clusters putatively required for synthesis of sphingolipid metabolism inhibitors in phylogenetically diverse species of the filamentous fungus Fusarium.</title>
        <authorList>
            <person name="Kim H.-S."/>
            <person name="Busman M."/>
            <person name="Brown D.W."/>
            <person name="Divon H."/>
            <person name="Uhlig S."/>
            <person name="Proctor R.H."/>
        </authorList>
    </citation>
    <scope>NUCLEOTIDE SEQUENCE [LARGE SCALE GENOMIC DNA]</scope>
    <source>
        <strain evidence="7 8">NRRL 20459</strain>
    </source>
</reference>
<dbReference type="EMBL" id="JAADYS010000508">
    <property type="protein sequence ID" value="KAF4469183.1"/>
    <property type="molecule type" value="Genomic_DNA"/>
</dbReference>
<dbReference type="GO" id="GO:0004575">
    <property type="term" value="F:sucrose alpha-glucosidase activity"/>
    <property type="evidence" value="ECO:0007669"/>
    <property type="project" value="TreeGrafter"/>
</dbReference>
<gene>
    <name evidence="7" type="ORF">FALBO_3912</name>
</gene>
<evidence type="ECO:0000256" key="2">
    <source>
        <dbReference type="ARBA" id="ARBA00022801"/>
    </source>
</evidence>
<dbReference type="Pfam" id="PF00251">
    <property type="entry name" value="Glyco_hydro_32N"/>
    <property type="match status" value="1"/>
</dbReference>
<protein>
    <submittedName>
        <fullName evidence="7">Beta-fructofuranosidase insoluble isoenzyme 3</fullName>
    </submittedName>
</protein>
<feature type="domain" description="Glycosyl hydrolase family 32 C-terminal" evidence="6">
    <location>
        <begin position="432"/>
        <end position="595"/>
    </location>
</feature>
<accession>A0A8H4LK95</accession>
<evidence type="ECO:0000256" key="1">
    <source>
        <dbReference type="ARBA" id="ARBA00009902"/>
    </source>
</evidence>
<dbReference type="InterPro" id="IPR013189">
    <property type="entry name" value="Glyco_hydro_32_C"/>
</dbReference>
<dbReference type="PANTHER" id="PTHR42800:SF3">
    <property type="entry name" value="GLYCOSYL HYDROLASE FAMILY 32 N-TERMINAL DOMAIN-CONTAINING PROTEIN"/>
    <property type="match status" value="1"/>
</dbReference>
<keyword evidence="2 4" id="KW-0378">Hydrolase</keyword>
<dbReference type="Gene3D" id="2.115.10.20">
    <property type="entry name" value="Glycosyl hydrolase domain, family 43"/>
    <property type="match status" value="1"/>
</dbReference>
<dbReference type="GO" id="GO:0005987">
    <property type="term" value="P:sucrose catabolic process"/>
    <property type="evidence" value="ECO:0007669"/>
    <property type="project" value="TreeGrafter"/>
</dbReference>
<dbReference type="OrthoDB" id="202537at2759"/>
<dbReference type="InterPro" id="IPR023296">
    <property type="entry name" value="Glyco_hydro_beta-prop_sf"/>
</dbReference>
<dbReference type="CDD" id="cd18621">
    <property type="entry name" value="GH32_XdINV-like"/>
    <property type="match status" value="1"/>
</dbReference>
<organism evidence="7 8">
    <name type="scientific">Fusarium albosuccineum</name>
    <dbReference type="NCBI Taxonomy" id="1237068"/>
    <lineage>
        <taxon>Eukaryota</taxon>
        <taxon>Fungi</taxon>
        <taxon>Dikarya</taxon>
        <taxon>Ascomycota</taxon>
        <taxon>Pezizomycotina</taxon>
        <taxon>Sordariomycetes</taxon>
        <taxon>Hypocreomycetidae</taxon>
        <taxon>Hypocreales</taxon>
        <taxon>Nectriaceae</taxon>
        <taxon>Fusarium</taxon>
        <taxon>Fusarium decemcellulare species complex</taxon>
    </lineage>
</organism>
<dbReference type="Pfam" id="PF08244">
    <property type="entry name" value="Glyco_hydro_32C"/>
    <property type="match status" value="1"/>
</dbReference>
<keyword evidence="3 4" id="KW-0326">Glycosidase</keyword>
<dbReference type="AlphaFoldDB" id="A0A8H4LK95"/>